<evidence type="ECO:0000256" key="1">
    <source>
        <dbReference type="SAM" id="MobiDB-lite"/>
    </source>
</evidence>
<protein>
    <submittedName>
        <fullName evidence="2">Uncharacterized protein</fullName>
    </submittedName>
</protein>
<dbReference type="AlphaFoldDB" id="A0A8J4ECT2"/>
<proteinExistence type="predicted"/>
<evidence type="ECO:0000313" key="3">
    <source>
        <dbReference type="Proteomes" id="UP000635606"/>
    </source>
</evidence>
<evidence type="ECO:0000313" key="2">
    <source>
        <dbReference type="EMBL" id="GIJ69838.1"/>
    </source>
</evidence>
<sequence length="335" mass="34774">MYSLVSAPVLGFDLTRLDGGAAAADVLLRALTVTADDLPAIAAAQPDEWSRVGHWLDVDSAARTRRRVSATATSATSASGPASPGLRSAESEATGATREGDASQGPRPARAEASADLAATLAALERAPIGTVDGLTHLVRHDIFDWTWRRHPGGLSQIKPADKAAAVVCDAAAAAYLWEMLPDATRRELTAPWLTAISGLPQRAVDLGPQATAVDALVERVAGMSPQLVRKLGAASGKARPALADWAQAVHSASWSVFVAGRVRASAAAQLMLVQAVENAGVPVADRASGVWNLLSGAVQALVVRDVLDGPTLYRLLDPVVSVLGPVVVPRRPVD</sequence>
<feature type="region of interest" description="Disordered" evidence="1">
    <location>
        <begin position="67"/>
        <end position="114"/>
    </location>
</feature>
<feature type="compositionally biased region" description="Low complexity" evidence="1">
    <location>
        <begin position="69"/>
        <end position="79"/>
    </location>
</feature>
<dbReference type="EMBL" id="BOPH01000069">
    <property type="protein sequence ID" value="GIJ69838.1"/>
    <property type="molecule type" value="Genomic_DNA"/>
</dbReference>
<accession>A0A8J4ECT2</accession>
<reference evidence="2" key="1">
    <citation type="submission" date="2021-01" db="EMBL/GenBank/DDBJ databases">
        <title>Whole genome shotgun sequence of Virgisporangium ochraceum NBRC 16418.</title>
        <authorList>
            <person name="Komaki H."/>
            <person name="Tamura T."/>
        </authorList>
    </citation>
    <scope>NUCLEOTIDE SEQUENCE</scope>
    <source>
        <strain evidence="2">NBRC 16418</strain>
    </source>
</reference>
<gene>
    <name evidence="2" type="ORF">Voc01_047550</name>
</gene>
<comment type="caution">
    <text evidence="2">The sequence shown here is derived from an EMBL/GenBank/DDBJ whole genome shotgun (WGS) entry which is preliminary data.</text>
</comment>
<dbReference type="Proteomes" id="UP000635606">
    <property type="component" value="Unassembled WGS sequence"/>
</dbReference>
<keyword evidence="3" id="KW-1185">Reference proteome</keyword>
<name>A0A8J4ECT2_9ACTN</name>
<organism evidence="2 3">
    <name type="scientific">Virgisporangium ochraceum</name>
    <dbReference type="NCBI Taxonomy" id="65505"/>
    <lineage>
        <taxon>Bacteria</taxon>
        <taxon>Bacillati</taxon>
        <taxon>Actinomycetota</taxon>
        <taxon>Actinomycetes</taxon>
        <taxon>Micromonosporales</taxon>
        <taxon>Micromonosporaceae</taxon>
        <taxon>Virgisporangium</taxon>
    </lineage>
</organism>